<feature type="compositionally biased region" description="Basic and acidic residues" evidence="6">
    <location>
        <begin position="1"/>
        <end position="18"/>
    </location>
</feature>
<dbReference type="InterPro" id="IPR028564">
    <property type="entry name" value="MT_TRM10-typ"/>
</dbReference>
<organism evidence="8 9">
    <name type="scientific">Sinanodonta woodiana</name>
    <name type="common">Chinese pond mussel</name>
    <name type="synonym">Anodonta woodiana</name>
    <dbReference type="NCBI Taxonomy" id="1069815"/>
    <lineage>
        <taxon>Eukaryota</taxon>
        <taxon>Metazoa</taxon>
        <taxon>Spiralia</taxon>
        <taxon>Lophotrochozoa</taxon>
        <taxon>Mollusca</taxon>
        <taxon>Bivalvia</taxon>
        <taxon>Autobranchia</taxon>
        <taxon>Heteroconchia</taxon>
        <taxon>Palaeoheterodonta</taxon>
        <taxon>Unionida</taxon>
        <taxon>Unionoidea</taxon>
        <taxon>Unionidae</taxon>
        <taxon>Unioninae</taxon>
        <taxon>Sinanodonta</taxon>
    </lineage>
</organism>
<evidence type="ECO:0000256" key="4">
    <source>
        <dbReference type="ARBA" id="ARBA00022691"/>
    </source>
</evidence>
<dbReference type="CDD" id="cd18101">
    <property type="entry name" value="Trm10euk_A"/>
    <property type="match status" value="1"/>
</dbReference>
<dbReference type="EC" id="2.1.1.221" evidence="1"/>
<dbReference type="PROSITE" id="PS51675">
    <property type="entry name" value="SAM_MT_TRM10"/>
    <property type="match status" value="1"/>
</dbReference>
<keyword evidence="9" id="KW-1185">Reference proteome</keyword>
<comment type="caution">
    <text evidence="8">The sequence shown here is derived from an EMBL/GenBank/DDBJ whole genome shotgun (WGS) entry which is preliminary data.</text>
</comment>
<reference evidence="8 9" key="1">
    <citation type="submission" date="2024-11" db="EMBL/GenBank/DDBJ databases">
        <title>Chromosome-level genome assembly of the freshwater bivalve Anodonta woodiana.</title>
        <authorList>
            <person name="Chen X."/>
        </authorList>
    </citation>
    <scope>NUCLEOTIDE SEQUENCE [LARGE SCALE GENOMIC DNA]</scope>
    <source>
        <strain evidence="8">MN2024</strain>
        <tissue evidence="8">Gills</tissue>
    </source>
</reference>
<evidence type="ECO:0000256" key="1">
    <source>
        <dbReference type="ARBA" id="ARBA00012797"/>
    </source>
</evidence>
<feature type="domain" description="SAM-dependent MTase TRM10-type" evidence="7">
    <location>
        <begin position="89"/>
        <end position="281"/>
    </location>
</feature>
<dbReference type="GO" id="GO:0052905">
    <property type="term" value="F:tRNA (guanosine(9)-N1)-methyltransferase activity"/>
    <property type="evidence" value="ECO:0007669"/>
    <property type="project" value="UniProtKB-EC"/>
</dbReference>
<evidence type="ECO:0000256" key="3">
    <source>
        <dbReference type="ARBA" id="ARBA00022679"/>
    </source>
</evidence>
<keyword evidence="4" id="KW-0949">S-adenosyl-L-methionine</keyword>
<dbReference type="Gene3D" id="3.40.1280.30">
    <property type="match status" value="1"/>
</dbReference>
<feature type="compositionally biased region" description="Polar residues" evidence="6">
    <location>
        <begin position="20"/>
        <end position="30"/>
    </location>
</feature>
<proteinExistence type="predicted"/>
<evidence type="ECO:0000259" key="7">
    <source>
        <dbReference type="PROSITE" id="PS51675"/>
    </source>
</evidence>
<dbReference type="AlphaFoldDB" id="A0ABD3WTA3"/>
<dbReference type="FunFam" id="3.40.1280.30:FF:000001">
    <property type="entry name" value="tRNA methyltransferase 10 homolog A"/>
    <property type="match status" value="1"/>
</dbReference>
<dbReference type="InterPro" id="IPR007356">
    <property type="entry name" value="tRNA_m1G_MeTrfase_euk"/>
</dbReference>
<name>A0ABD3WTA3_SINWO</name>
<evidence type="ECO:0000256" key="6">
    <source>
        <dbReference type="SAM" id="MobiDB-lite"/>
    </source>
</evidence>
<evidence type="ECO:0000313" key="9">
    <source>
        <dbReference type="Proteomes" id="UP001634394"/>
    </source>
</evidence>
<dbReference type="GO" id="GO:0032259">
    <property type="term" value="P:methylation"/>
    <property type="evidence" value="ECO:0007669"/>
    <property type="project" value="UniProtKB-KW"/>
</dbReference>
<comment type="catalytic activity">
    <reaction evidence="5">
        <text>guanosine(9) in tRNA + S-adenosyl-L-methionine = N(1)-methylguanosine(9) in tRNA + S-adenosyl-L-homocysteine + H(+)</text>
        <dbReference type="Rhea" id="RHEA:43156"/>
        <dbReference type="Rhea" id="RHEA-COMP:10367"/>
        <dbReference type="Rhea" id="RHEA-COMP:10368"/>
        <dbReference type="ChEBI" id="CHEBI:15378"/>
        <dbReference type="ChEBI" id="CHEBI:57856"/>
        <dbReference type="ChEBI" id="CHEBI:59789"/>
        <dbReference type="ChEBI" id="CHEBI:73542"/>
        <dbReference type="ChEBI" id="CHEBI:74269"/>
        <dbReference type="EC" id="2.1.1.221"/>
    </reaction>
</comment>
<evidence type="ECO:0000256" key="5">
    <source>
        <dbReference type="ARBA" id="ARBA00048434"/>
    </source>
</evidence>
<evidence type="ECO:0000313" key="8">
    <source>
        <dbReference type="EMBL" id="KAL3876750.1"/>
    </source>
</evidence>
<feature type="region of interest" description="Disordered" evidence="6">
    <location>
        <begin position="1"/>
        <end position="56"/>
    </location>
</feature>
<dbReference type="PANTHER" id="PTHR13563:SF13">
    <property type="entry name" value="TRNA METHYLTRANSFERASE 10 HOMOLOG A"/>
    <property type="match status" value="1"/>
</dbReference>
<evidence type="ECO:0000256" key="2">
    <source>
        <dbReference type="ARBA" id="ARBA00022603"/>
    </source>
</evidence>
<sequence>MGDKEMTEINENLEKKINNDSCDSNVSTSALEEMSAGNNEKRLSKGQLRKLRKQERWQAIKADKRKAEKKRKQEKRQNCIEQGIDLGPSRKQLKFNTMEKSDCKQRVVIDCSFDEYMNEKDVRMLVQQIQHSYSANRRAASPLQLYVCGVQGKTKNRLDEIGDFKNWDVHFREENYECVFCKESIVYLSSESENVLDHLDETKCYVIGGLVDHNHHKGLCHRLAEEKNIAHAQLPISQFMDLKTRKVLTVNHVFEILLRFTETKDWGKAFMSVIPPRKGGVIKDTTPQDRIMNTKDYVDKVSEDSQDLGVPTNITEEEGDGSRPEKTVCLKQVKNDLQCDGKDNVEQTVMDSVENSISSEETESIYDKSSLENGTENK</sequence>
<dbReference type="InterPro" id="IPR038459">
    <property type="entry name" value="MT_TRM10-typ_sf"/>
</dbReference>
<gene>
    <name evidence="8" type="ORF">ACJMK2_034546</name>
</gene>
<feature type="region of interest" description="Disordered" evidence="6">
    <location>
        <begin position="302"/>
        <end position="324"/>
    </location>
</feature>
<feature type="compositionally biased region" description="Basic and acidic residues" evidence="6">
    <location>
        <begin position="365"/>
        <end position="378"/>
    </location>
</feature>
<accession>A0ABD3WTA3</accession>
<protein>
    <recommendedName>
        <fullName evidence="1">tRNA (guanine(9)-N(1))-methyltransferase</fullName>
        <ecNumber evidence="1">2.1.1.221</ecNumber>
    </recommendedName>
</protein>
<dbReference type="EMBL" id="JBJQND010000005">
    <property type="protein sequence ID" value="KAL3876750.1"/>
    <property type="molecule type" value="Genomic_DNA"/>
</dbReference>
<feature type="region of interest" description="Disordered" evidence="6">
    <location>
        <begin position="352"/>
        <end position="378"/>
    </location>
</feature>
<dbReference type="PANTHER" id="PTHR13563">
    <property type="entry name" value="TRNA (GUANINE-9-) METHYLTRANSFERASE"/>
    <property type="match status" value="1"/>
</dbReference>
<dbReference type="Proteomes" id="UP001634394">
    <property type="component" value="Unassembled WGS sequence"/>
</dbReference>
<keyword evidence="3" id="KW-0808">Transferase</keyword>
<keyword evidence="2" id="KW-0489">Methyltransferase</keyword>